<gene>
    <name evidence="1" type="ORF">MQN93_23080</name>
</gene>
<organism evidence="1 2">
    <name type="scientific">Streptomyces spinosisporus</name>
    <dbReference type="NCBI Taxonomy" id="2927582"/>
    <lineage>
        <taxon>Bacteria</taxon>
        <taxon>Bacillati</taxon>
        <taxon>Actinomycetota</taxon>
        <taxon>Actinomycetes</taxon>
        <taxon>Kitasatosporales</taxon>
        <taxon>Streptomycetaceae</taxon>
        <taxon>Streptomyces</taxon>
    </lineage>
</organism>
<keyword evidence="2" id="KW-1185">Reference proteome</keyword>
<evidence type="ECO:0000313" key="2">
    <source>
        <dbReference type="Proteomes" id="UP001165270"/>
    </source>
</evidence>
<dbReference type="RefSeq" id="WP_242711073.1">
    <property type="nucleotide sequence ID" value="NZ_JALDAX010000008.1"/>
</dbReference>
<proteinExistence type="predicted"/>
<accession>A0ABS9XKQ9</accession>
<protein>
    <submittedName>
        <fullName evidence="1">SMI1/KNR4 family protein</fullName>
    </submittedName>
</protein>
<reference evidence="1" key="1">
    <citation type="submission" date="2022-03" db="EMBL/GenBank/DDBJ databases">
        <title>Streptomyces 7R015 and 7R016 isolated from Barleria lupulina in Thailand.</title>
        <authorList>
            <person name="Kanchanasin P."/>
            <person name="Phongsopitanun W."/>
            <person name="Tanasupawat S."/>
        </authorList>
    </citation>
    <scope>NUCLEOTIDE SEQUENCE</scope>
    <source>
        <strain evidence="1">7R016</strain>
    </source>
</reference>
<dbReference type="EMBL" id="JALDAX010000008">
    <property type="protein sequence ID" value="MCI3242611.1"/>
    <property type="molecule type" value="Genomic_DNA"/>
</dbReference>
<sequence length="175" mass="19428">MIETTGDDRRFPPALTDVAKAEFDYDEGEGVDFEPYGAFESAEETTDWLRHWTGNHDLDGDAYRTFGQDGTGGRAALWCVRPDRPLAEQPVVFLGSEGERGVIAGNLSDFLWVLADGVGPLEVVEFEQFEGRQDAALTELAERHATTPRRTAREIVTEARAEFPAFSDDIDALCR</sequence>
<dbReference type="Proteomes" id="UP001165270">
    <property type="component" value="Unassembled WGS sequence"/>
</dbReference>
<name>A0ABS9XKQ9_9ACTN</name>
<comment type="caution">
    <text evidence="1">The sequence shown here is derived from an EMBL/GenBank/DDBJ whole genome shotgun (WGS) entry which is preliminary data.</text>
</comment>
<evidence type="ECO:0000313" key="1">
    <source>
        <dbReference type="EMBL" id="MCI3242611.1"/>
    </source>
</evidence>